<dbReference type="Gene3D" id="3.30.10.20">
    <property type="match status" value="1"/>
</dbReference>
<feature type="region of interest" description="Disordered" evidence="1">
    <location>
        <begin position="266"/>
        <end position="360"/>
    </location>
</feature>
<feature type="region of interest" description="Disordered" evidence="1">
    <location>
        <begin position="86"/>
        <end position="109"/>
    </location>
</feature>
<feature type="region of interest" description="Disordered" evidence="1">
    <location>
        <begin position="1"/>
        <end position="22"/>
    </location>
</feature>
<feature type="compositionally biased region" description="Pro residues" evidence="1">
    <location>
        <begin position="1"/>
        <end position="14"/>
    </location>
</feature>
<comment type="caution">
    <text evidence="3">The sequence shown here is derived from an EMBL/GenBank/DDBJ whole genome shotgun (WGS) entry which is preliminary data.</text>
</comment>
<proteinExistence type="predicted"/>
<organism evidence="3 4">
    <name type="scientific">Streptomyces termitum</name>
    <dbReference type="NCBI Taxonomy" id="67368"/>
    <lineage>
        <taxon>Bacteria</taxon>
        <taxon>Bacillati</taxon>
        <taxon>Actinomycetota</taxon>
        <taxon>Actinomycetes</taxon>
        <taxon>Kitasatosporales</taxon>
        <taxon>Streptomycetaceae</taxon>
        <taxon>Streptomyces</taxon>
    </lineage>
</organism>
<evidence type="ECO:0000313" key="4">
    <source>
        <dbReference type="Proteomes" id="UP000644020"/>
    </source>
</evidence>
<name>A0A918WDG6_9ACTN</name>
<dbReference type="Pfam" id="PF03793">
    <property type="entry name" value="PASTA"/>
    <property type="match status" value="1"/>
</dbReference>
<keyword evidence="4" id="KW-1185">Reference proteome</keyword>
<evidence type="ECO:0000259" key="2">
    <source>
        <dbReference type="Pfam" id="PF03793"/>
    </source>
</evidence>
<accession>A0A918WDG6</accession>
<reference evidence="3" key="2">
    <citation type="submission" date="2020-09" db="EMBL/GenBank/DDBJ databases">
        <authorList>
            <person name="Sun Q."/>
            <person name="Ohkuma M."/>
        </authorList>
    </citation>
    <scope>NUCLEOTIDE SEQUENCE</scope>
    <source>
        <strain evidence="3">JCM 4518</strain>
    </source>
</reference>
<feature type="domain" description="PASTA" evidence="2">
    <location>
        <begin position="212"/>
        <end position="282"/>
    </location>
</feature>
<dbReference type="Proteomes" id="UP000644020">
    <property type="component" value="Unassembled WGS sequence"/>
</dbReference>
<protein>
    <recommendedName>
        <fullName evidence="2">PASTA domain-containing protein</fullName>
    </recommendedName>
</protein>
<feature type="compositionally biased region" description="Basic and acidic residues" evidence="1">
    <location>
        <begin position="266"/>
        <end position="275"/>
    </location>
</feature>
<evidence type="ECO:0000256" key="1">
    <source>
        <dbReference type="SAM" id="MobiDB-lite"/>
    </source>
</evidence>
<evidence type="ECO:0000313" key="3">
    <source>
        <dbReference type="EMBL" id="GHB11552.1"/>
    </source>
</evidence>
<dbReference type="CDD" id="cd06577">
    <property type="entry name" value="PASTA_pknB"/>
    <property type="match status" value="1"/>
</dbReference>
<gene>
    <name evidence="3" type="ORF">GCM10010305_62930</name>
</gene>
<feature type="compositionally biased region" description="Basic and acidic residues" evidence="1">
    <location>
        <begin position="290"/>
        <end position="329"/>
    </location>
</feature>
<feature type="compositionally biased region" description="Gly residues" evidence="1">
    <location>
        <begin position="333"/>
        <end position="343"/>
    </location>
</feature>
<dbReference type="EMBL" id="BMUL01000030">
    <property type="protein sequence ID" value="GHB11552.1"/>
    <property type="molecule type" value="Genomic_DNA"/>
</dbReference>
<dbReference type="RefSeq" id="WP_189983670.1">
    <property type="nucleotide sequence ID" value="NZ_BMUL01000030.1"/>
</dbReference>
<dbReference type="InterPro" id="IPR005543">
    <property type="entry name" value="PASTA_dom"/>
</dbReference>
<dbReference type="AlphaFoldDB" id="A0A918WDG6"/>
<reference evidence="3" key="1">
    <citation type="journal article" date="2014" name="Int. J. Syst. Evol. Microbiol.">
        <title>Complete genome sequence of Corynebacterium casei LMG S-19264T (=DSM 44701T), isolated from a smear-ripened cheese.</title>
        <authorList>
            <consortium name="US DOE Joint Genome Institute (JGI-PGF)"/>
            <person name="Walter F."/>
            <person name="Albersmeier A."/>
            <person name="Kalinowski J."/>
            <person name="Ruckert C."/>
        </authorList>
    </citation>
    <scope>NUCLEOTIDE SEQUENCE</scope>
    <source>
        <strain evidence="3">JCM 4518</strain>
    </source>
</reference>
<sequence>MSGPSTPVPPPPSAGPGSPAPWWRTSPARLGAVAAVPLLGALDERVGFVMLLVALVLLWRGDAWPTRGKVLGTVAATALLGGVLPAQPRSGADPAASSEGTARPTVSAPAFGATVPATAPATPAVPVERMTDFVGKRLDLAFSRSRKRGHEVRYHDASAEAREVSARSLWTVCFQTPAPGTVMTGNGVVEFGAVRTGEPCPAREGGAVPWPRMPDLVGKTWPAARTAALALGVPEWRVRAEAAYLNDRLPDEGAYDDWRVCRQDPGEGAEVREDDGVTLSLSSPENGCPDPDRGHAVRLPDRDGDGDPDYRDPYPRDRNRDTAFPDGRPHYGSSGGGSGGSSGGDSDRGGWSPCRHTRWC</sequence>